<keyword evidence="4" id="KW-1185">Reference proteome</keyword>
<proteinExistence type="predicted"/>
<sequence>MYRSSITTLALFAASAAGKMCINQTVPVTLSARQAIFDIAIPQTNLEVTDFVLNMTQQGRNFTDLALKGYDTTSGTYNISTQFCIPDTSNITNPTVQVLTHGIGFDKTYWDLPYNGYNYSYFNVATDQYKYCTLSFDRLGVGNSSHGEPLNEIQAFLEISQHQSTFSKVVHVGHSFGSAQTYSLANLYPELTDGIILTGFSMNSSFVHFFAAGANFQLANRNQPLRFSNITGQQVQTLFQMYAEPLVDYIAPIDLTTIPPPQGLPNGYLISSNAEANKYLFLKPQFYDPGILTLGEATKQPVTLGELLSLGSLVVQNNYNGPVLVITGDSDLPYCGSDCLATGGAAPSIPSQVKMNFPNVADGNFSAVVQPNSGHGINLHYNATGAYAVMNEFLGSKGLASS</sequence>
<accession>A0A8H7WJG0</accession>
<dbReference type="OrthoDB" id="190201at2759"/>
<gene>
    <name evidence="3" type="ORF">IFR04_000851</name>
</gene>
<reference evidence="3" key="1">
    <citation type="submission" date="2021-02" db="EMBL/GenBank/DDBJ databases">
        <title>Genome sequence Cadophora malorum strain M34.</title>
        <authorList>
            <person name="Stefanovic E."/>
            <person name="Vu D."/>
            <person name="Scully C."/>
            <person name="Dijksterhuis J."/>
            <person name="Roader J."/>
            <person name="Houbraken J."/>
        </authorList>
    </citation>
    <scope>NUCLEOTIDE SEQUENCE</scope>
    <source>
        <strain evidence="3">M34</strain>
    </source>
</reference>
<dbReference type="SUPFAM" id="SSF53474">
    <property type="entry name" value="alpha/beta-Hydrolases"/>
    <property type="match status" value="1"/>
</dbReference>
<dbReference type="InterPro" id="IPR029058">
    <property type="entry name" value="AB_hydrolase_fold"/>
</dbReference>
<evidence type="ECO:0000256" key="1">
    <source>
        <dbReference type="SAM" id="SignalP"/>
    </source>
</evidence>
<feature type="signal peptide" evidence="1">
    <location>
        <begin position="1"/>
        <end position="18"/>
    </location>
</feature>
<organism evidence="3 4">
    <name type="scientific">Cadophora malorum</name>
    <dbReference type="NCBI Taxonomy" id="108018"/>
    <lineage>
        <taxon>Eukaryota</taxon>
        <taxon>Fungi</taxon>
        <taxon>Dikarya</taxon>
        <taxon>Ascomycota</taxon>
        <taxon>Pezizomycotina</taxon>
        <taxon>Leotiomycetes</taxon>
        <taxon>Helotiales</taxon>
        <taxon>Ploettnerulaceae</taxon>
        <taxon>Cadophora</taxon>
    </lineage>
</organism>
<evidence type="ECO:0000313" key="4">
    <source>
        <dbReference type="Proteomes" id="UP000664132"/>
    </source>
</evidence>
<evidence type="ECO:0000259" key="2">
    <source>
        <dbReference type="Pfam" id="PF12697"/>
    </source>
</evidence>
<name>A0A8H7WJG0_9HELO</name>
<feature type="domain" description="AB hydrolase-1" evidence="2">
    <location>
        <begin position="98"/>
        <end position="236"/>
    </location>
</feature>
<feature type="chain" id="PRO_5034980348" description="AB hydrolase-1 domain-containing protein" evidence="1">
    <location>
        <begin position="19"/>
        <end position="402"/>
    </location>
</feature>
<comment type="caution">
    <text evidence="3">The sequence shown here is derived from an EMBL/GenBank/DDBJ whole genome shotgun (WGS) entry which is preliminary data.</text>
</comment>
<dbReference type="AlphaFoldDB" id="A0A8H7WJG0"/>
<keyword evidence="1" id="KW-0732">Signal</keyword>
<dbReference type="Proteomes" id="UP000664132">
    <property type="component" value="Unassembled WGS sequence"/>
</dbReference>
<dbReference type="Gene3D" id="3.40.50.1820">
    <property type="entry name" value="alpha/beta hydrolase"/>
    <property type="match status" value="1"/>
</dbReference>
<dbReference type="Pfam" id="PF12697">
    <property type="entry name" value="Abhydrolase_6"/>
    <property type="match status" value="1"/>
</dbReference>
<dbReference type="EMBL" id="JAFJYH010000006">
    <property type="protein sequence ID" value="KAG4425907.1"/>
    <property type="molecule type" value="Genomic_DNA"/>
</dbReference>
<evidence type="ECO:0000313" key="3">
    <source>
        <dbReference type="EMBL" id="KAG4425907.1"/>
    </source>
</evidence>
<dbReference type="InterPro" id="IPR000073">
    <property type="entry name" value="AB_hydrolase_1"/>
</dbReference>
<protein>
    <recommendedName>
        <fullName evidence="2">AB hydrolase-1 domain-containing protein</fullName>
    </recommendedName>
</protein>